<dbReference type="GO" id="GO:0003861">
    <property type="term" value="F:3-isopropylmalate dehydratase activity"/>
    <property type="evidence" value="ECO:0007669"/>
    <property type="project" value="UniProtKB-UniRule"/>
</dbReference>
<evidence type="ECO:0000256" key="8">
    <source>
        <dbReference type="ARBA" id="ARBA00023239"/>
    </source>
</evidence>
<dbReference type="AlphaFoldDB" id="A0A7C9PJ22"/>
<dbReference type="HAMAP" id="MF_01031">
    <property type="entry name" value="LeuD_type1"/>
    <property type="match status" value="1"/>
</dbReference>
<keyword evidence="9 10" id="KW-0100">Branched-chain amino acid biosynthesis</keyword>
<sequence length="206" mass="23543">MEKFTTIQGYAAPMPIPNINTDMITPKYMLKWVTKTGLSWGLFREYRILDDGSENPDFVLNQAPWREAKLIVALENFGCGSSREHAPWALYDFGIRSIIAPSFADIFYNNCFKNGLLPVILTDDEVGQVMQEAKAGRQVTVDLPSQRVSLEDGRQFAFEVTEFRKYCLLNGLDDIGITLEQATKISEFERTQQTRQPWLYDRASLV</sequence>
<evidence type="ECO:0000259" key="11">
    <source>
        <dbReference type="Pfam" id="PF00694"/>
    </source>
</evidence>
<protein>
    <recommendedName>
        <fullName evidence="10">3-isopropylmalate dehydratase small subunit</fullName>
        <ecNumber evidence="10">4.2.1.33</ecNumber>
    </recommendedName>
    <alternativeName>
        <fullName evidence="10">Alpha-IPM isomerase</fullName>
        <shortName evidence="10">IPMI</shortName>
    </alternativeName>
    <alternativeName>
        <fullName evidence="10">Isopropylmalate isomerase</fullName>
    </alternativeName>
</protein>
<comment type="catalytic activity">
    <reaction evidence="1 10">
        <text>(2R,3S)-3-isopropylmalate = (2S)-2-isopropylmalate</text>
        <dbReference type="Rhea" id="RHEA:32287"/>
        <dbReference type="ChEBI" id="CHEBI:1178"/>
        <dbReference type="ChEBI" id="CHEBI:35121"/>
        <dbReference type="EC" id="4.2.1.33"/>
    </reaction>
</comment>
<evidence type="ECO:0000256" key="9">
    <source>
        <dbReference type="ARBA" id="ARBA00023304"/>
    </source>
</evidence>
<dbReference type="UniPathway" id="UPA00048">
    <property type="reaction ID" value="UER00071"/>
</dbReference>
<dbReference type="PANTHER" id="PTHR43345:SF5">
    <property type="entry name" value="3-ISOPROPYLMALATE DEHYDRATASE SMALL SUBUNIT"/>
    <property type="match status" value="1"/>
</dbReference>
<dbReference type="NCBIfam" id="TIGR00171">
    <property type="entry name" value="leuD"/>
    <property type="match status" value="1"/>
</dbReference>
<evidence type="ECO:0000256" key="7">
    <source>
        <dbReference type="ARBA" id="ARBA00022605"/>
    </source>
</evidence>
<organism evidence="12 13">
    <name type="scientific">Ideonella livida</name>
    <dbReference type="NCBI Taxonomy" id="2707176"/>
    <lineage>
        <taxon>Bacteria</taxon>
        <taxon>Pseudomonadati</taxon>
        <taxon>Pseudomonadota</taxon>
        <taxon>Betaproteobacteria</taxon>
        <taxon>Burkholderiales</taxon>
        <taxon>Sphaerotilaceae</taxon>
        <taxon>Ideonella</taxon>
    </lineage>
</organism>
<dbReference type="EMBL" id="JAAGOH010000017">
    <property type="protein sequence ID" value="NDY92392.1"/>
    <property type="molecule type" value="Genomic_DNA"/>
</dbReference>
<reference evidence="12 13" key="1">
    <citation type="submission" date="2020-02" db="EMBL/GenBank/DDBJ databases">
        <title>Ideonella bacterium strain TBM-1.</title>
        <authorList>
            <person name="Chen W.-M."/>
        </authorList>
    </citation>
    <scope>NUCLEOTIDE SEQUENCE [LARGE SCALE GENOMIC DNA]</scope>
    <source>
        <strain evidence="12 13">TBM-1</strain>
    </source>
</reference>
<evidence type="ECO:0000313" key="13">
    <source>
        <dbReference type="Proteomes" id="UP000484255"/>
    </source>
</evidence>
<comment type="caution">
    <text evidence="12">The sequence shown here is derived from an EMBL/GenBank/DDBJ whole genome shotgun (WGS) entry which is preliminary data.</text>
</comment>
<name>A0A7C9PJ22_9BURK</name>
<dbReference type="Pfam" id="PF00694">
    <property type="entry name" value="Aconitase_C"/>
    <property type="match status" value="1"/>
</dbReference>
<dbReference type="RefSeq" id="WP_163458243.1">
    <property type="nucleotide sequence ID" value="NZ_JAAGOH010000017.1"/>
</dbReference>
<evidence type="ECO:0000256" key="6">
    <source>
        <dbReference type="ARBA" id="ARBA00022430"/>
    </source>
</evidence>
<dbReference type="InterPro" id="IPR033940">
    <property type="entry name" value="IPMI_Swivel"/>
</dbReference>
<dbReference type="PANTHER" id="PTHR43345">
    <property type="entry name" value="3-ISOPROPYLMALATE DEHYDRATASE SMALL SUBUNIT 2-RELATED-RELATED"/>
    <property type="match status" value="1"/>
</dbReference>
<feature type="domain" description="Aconitase A/isopropylmalate dehydratase small subunit swivel" evidence="11">
    <location>
        <begin position="1"/>
        <end position="121"/>
    </location>
</feature>
<evidence type="ECO:0000256" key="1">
    <source>
        <dbReference type="ARBA" id="ARBA00000491"/>
    </source>
</evidence>
<evidence type="ECO:0000256" key="5">
    <source>
        <dbReference type="ARBA" id="ARBA00011271"/>
    </source>
</evidence>
<dbReference type="GO" id="GO:0009098">
    <property type="term" value="P:L-leucine biosynthetic process"/>
    <property type="evidence" value="ECO:0007669"/>
    <property type="project" value="UniProtKB-UniRule"/>
</dbReference>
<dbReference type="InterPro" id="IPR000573">
    <property type="entry name" value="AconitaseA/IPMdHydase_ssu_swvl"/>
</dbReference>
<dbReference type="Gene3D" id="3.20.19.10">
    <property type="entry name" value="Aconitase, domain 4"/>
    <property type="match status" value="1"/>
</dbReference>
<comment type="function">
    <text evidence="2 10">Catalyzes the isomerization between 2-isopropylmalate and 3-isopropylmalate, via the formation of 2-isopropylmaleate.</text>
</comment>
<evidence type="ECO:0000256" key="2">
    <source>
        <dbReference type="ARBA" id="ARBA00002695"/>
    </source>
</evidence>
<comment type="pathway">
    <text evidence="3 10">Amino-acid biosynthesis; L-leucine biosynthesis; L-leucine from 3-methyl-2-oxobutanoate: step 2/4.</text>
</comment>
<keyword evidence="8 10" id="KW-0456">Lyase</keyword>
<keyword evidence="13" id="KW-1185">Reference proteome</keyword>
<dbReference type="CDD" id="cd01577">
    <property type="entry name" value="IPMI_Swivel"/>
    <property type="match status" value="1"/>
</dbReference>
<dbReference type="InterPro" id="IPR015928">
    <property type="entry name" value="Aconitase/3IPM_dehydase_swvl"/>
</dbReference>
<evidence type="ECO:0000313" key="12">
    <source>
        <dbReference type="EMBL" id="NDY92392.1"/>
    </source>
</evidence>
<dbReference type="InterPro" id="IPR004431">
    <property type="entry name" value="3-IsopropMal_deHydase_ssu"/>
</dbReference>
<comment type="similarity">
    <text evidence="4 10">Belongs to the LeuD family. LeuD type 1 subfamily.</text>
</comment>
<dbReference type="FunFam" id="3.20.19.10:FF:000003">
    <property type="entry name" value="3-isopropylmalate dehydratase small subunit"/>
    <property type="match status" value="1"/>
</dbReference>
<keyword evidence="6 10" id="KW-0432">Leucine biosynthesis</keyword>
<dbReference type="SUPFAM" id="SSF52016">
    <property type="entry name" value="LeuD/IlvD-like"/>
    <property type="match status" value="1"/>
</dbReference>
<dbReference type="Proteomes" id="UP000484255">
    <property type="component" value="Unassembled WGS sequence"/>
</dbReference>
<gene>
    <name evidence="10 12" type="primary">leuD</name>
    <name evidence="12" type="ORF">G3A44_14480</name>
</gene>
<dbReference type="EC" id="4.2.1.33" evidence="10"/>
<dbReference type="GO" id="GO:0009316">
    <property type="term" value="C:3-isopropylmalate dehydratase complex"/>
    <property type="evidence" value="ECO:0007669"/>
    <property type="project" value="InterPro"/>
</dbReference>
<evidence type="ECO:0000256" key="4">
    <source>
        <dbReference type="ARBA" id="ARBA00009845"/>
    </source>
</evidence>
<evidence type="ECO:0000256" key="3">
    <source>
        <dbReference type="ARBA" id="ARBA00004729"/>
    </source>
</evidence>
<evidence type="ECO:0000256" key="10">
    <source>
        <dbReference type="HAMAP-Rule" id="MF_01031"/>
    </source>
</evidence>
<dbReference type="NCBIfam" id="NF002458">
    <property type="entry name" value="PRK01641.1"/>
    <property type="match status" value="1"/>
</dbReference>
<dbReference type="InterPro" id="IPR050075">
    <property type="entry name" value="LeuD"/>
</dbReference>
<proteinExistence type="inferred from homology"/>
<accession>A0A7C9PJ22</accession>
<comment type="subunit">
    <text evidence="5 10">Heterodimer of LeuC and LeuD.</text>
</comment>
<keyword evidence="7 10" id="KW-0028">Amino-acid biosynthesis</keyword>